<accession>L0PDT3</accession>
<dbReference type="EMBL" id="CAKM01000257">
    <property type="protein sequence ID" value="CCJ30566.1"/>
    <property type="molecule type" value="Genomic_DNA"/>
</dbReference>
<gene>
    <name evidence="11" type="ORF">PNEJI1_000551</name>
</gene>
<keyword evidence="4" id="KW-0926">Vacuole</keyword>
<evidence type="ECO:0000313" key="11">
    <source>
        <dbReference type="EMBL" id="CCJ30566.1"/>
    </source>
</evidence>
<evidence type="ECO:0000256" key="1">
    <source>
        <dbReference type="ARBA" id="ARBA00004128"/>
    </source>
</evidence>
<feature type="domain" description="Amino acid transporter transmembrane" evidence="10">
    <location>
        <begin position="236"/>
        <end position="293"/>
    </location>
</feature>
<dbReference type="GO" id="GO:0000329">
    <property type="term" value="C:fungal-type vacuole membrane"/>
    <property type="evidence" value="ECO:0007669"/>
    <property type="project" value="TreeGrafter"/>
</dbReference>
<evidence type="ECO:0000256" key="3">
    <source>
        <dbReference type="ARBA" id="ARBA00022448"/>
    </source>
</evidence>
<proteinExistence type="inferred from homology"/>
<comment type="caution">
    <text evidence="11">The sequence shown here is derived from an EMBL/GenBank/DDBJ whole genome shotgun (WGS) entry which is preliminary data.</text>
</comment>
<feature type="transmembrane region" description="Helical" evidence="9">
    <location>
        <begin position="330"/>
        <end position="351"/>
    </location>
</feature>
<feature type="transmembrane region" description="Helical" evidence="9">
    <location>
        <begin position="93"/>
        <end position="115"/>
    </location>
</feature>
<dbReference type="Pfam" id="PF01490">
    <property type="entry name" value="Aa_trans"/>
    <property type="match status" value="2"/>
</dbReference>
<dbReference type="FunCoup" id="L0PDT3">
    <property type="interactions" value="180"/>
</dbReference>
<comment type="similarity">
    <text evidence="2">Belongs to the amino acid/polyamine transporter 2 family.</text>
</comment>
<dbReference type="GO" id="GO:0015194">
    <property type="term" value="F:L-serine transmembrane transporter activity"/>
    <property type="evidence" value="ECO:0007669"/>
    <property type="project" value="TreeGrafter"/>
</dbReference>
<protein>
    <recommendedName>
        <fullName evidence="10">Amino acid transporter transmembrane domain-containing protein</fullName>
    </recommendedName>
</protein>
<dbReference type="GO" id="GO:0005313">
    <property type="term" value="F:L-glutamate transmembrane transporter activity"/>
    <property type="evidence" value="ECO:0007669"/>
    <property type="project" value="TreeGrafter"/>
</dbReference>
<dbReference type="InterPro" id="IPR013057">
    <property type="entry name" value="AA_transpt_TM"/>
</dbReference>
<dbReference type="GO" id="GO:0005290">
    <property type="term" value="F:L-histidine transmembrane transporter activity"/>
    <property type="evidence" value="ECO:0007669"/>
    <property type="project" value="TreeGrafter"/>
</dbReference>
<dbReference type="Proteomes" id="UP000010422">
    <property type="component" value="Unassembled WGS sequence"/>
</dbReference>
<feature type="transmembrane region" description="Helical" evidence="9">
    <location>
        <begin position="48"/>
        <end position="73"/>
    </location>
</feature>
<dbReference type="GO" id="GO:0061459">
    <property type="term" value="F:L-arginine transmembrane transporter activity"/>
    <property type="evidence" value="ECO:0007669"/>
    <property type="project" value="TreeGrafter"/>
</dbReference>
<evidence type="ECO:0000256" key="6">
    <source>
        <dbReference type="ARBA" id="ARBA00022970"/>
    </source>
</evidence>
<keyword evidence="8 9" id="KW-0472">Membrane</keyword>
<dbReference type="GO" id="GO:0015189">
    <property type="term" value="F:L-lysine transmembrane transporter activity"/>
    <property type="evidence" value="ECO:0007669"/>
    <property type="project" value="TreeGrafter"/>
</dbReference>
<name>L0PDT3_PNEJI</name>
<feature type="transmembrane region" description="Helical" evidence="9">
    <location>
        <begin position="199"/>
        <end position="223"/>
    </location>
</feature>
<evidence type="ECO:0000259" key="10">
    <source>
        <dbReference type="Pfam" id="PF01490"/>
    </source>
</evidence>
<dbReference type="GO" id="GO:0005302">
    <property type="term" value="F:L-tyrosine transmembrane transporter activity"/>
    <property type="evidence" value="ECO:0007669"/>
    <property type="project" value="TreeGrafter"/>
</dbReference>
<feature type="domain" description="Amino acid transporter transmembrane" evidence="10">
    <location>
        <begin position="1"/>
        <end position="226"/>
    </location>
</feature>
<dbReference type="STRING" id="1209962.L0PDT3"/>
<comment type="subcellular location">
    <subcellularLocation>
        <location evidence="1">Vacuole membrane</location>
        <topology evidence="1">Multi-pass membrane protein</topology>
    </subcellularLocation>
</comment>
<keyword evidence="3" id="KW-0813">Transport</keyword>
<keyword evidence="5 9" id="KW-0812">Transmembrane</keyword>
<evidence type="ECO:0000256" key="8">
    <source>
        <dbReference type="ARBA" id="ARBA00023136"/>
    </source>
</evidence>
<dbReference type="AlphaFoldDB" id="L0PDT3"/>
<evidence type="ECO:0000256" key="5">
    <source>
        <dbReference type="ARBA" id="ARBA00022692"/>
    </source>
</evidence>
<feature type="transmembrane region" description="Helical" evidence="9">
    <location>
        <begin position="165"/>
        <end position="187"/>
    </location>
</feature>
<evidence type="ECO:0000256" key="7">
    <source>
        <dbReference type="ARBA" id="ARBA00022989"/>
    </source>
</evidence>
<sequence>MSLTGVVPGIFIIVLSGFTNALGLYFLSCSAAKLGRGEASFNSLATMTFPSLAVVFDLAIGIQCFGVCVSYLILIGDVMPQVVQTFSSNALKASYLISRHFWISVFIFIVMPFTFFRRLDSLHYISSVAMVSIGYMVMVIVVYFFRENVWNTGAEVHFFKGKGVSALFSSISVFTFAFTCQQNIFSVINEIRDNSHKKLTSLIIISIGISGFIYIIVAVLGYLSFGFSLLYINSVNVYSALRFNILTCLILVFSYILAMAISSFEKVLAYVGSVGSTIIAFILPGLFYSKLAYKPDVLYNKSIQSDQETQDNLYLLPKKRFTRVWYLEKAALLLFIYGVLIMIICLISNIIHSVRDSKKIT</sequence>
<keyword evidence="7 9" id="KW-1133">Transmembrane helix</keyword>
<feature type="transmembrane region" description="Helical" evidence="9">
    <location>
        <begin position="6"/>
        <end position="27"/>
    </location>
</feature>
<reference evidence="11 12" key="1">
    <citation type="journal article" date="2012" name="MBio">
        <title>De novo assembly of the Pneumocystis jirovecii genome from a single bronchoalveolar lavage fluid specimen from a patient.</title>
        <authorList>
            <person name="Cisse O.H."/>
            <person name="Pagni M."/>
            <person name="Hauser P.M."/>
        </authorList>
    </citation>
    <scope>NUCLEOTIDE SEQUENCE [LARGE SCALE GENOMIC DNA]</scope>
    <source>
        <strain evidence="11 12">SE8</strain>
    </source>
</reference>
<dbReference type="InParanoid" id="L0PDT3"/>
<dbReference type="PANTHER" id="PTHR22950:SF678">
    <property type="entry name" value="VACUOLAR AMINO ACID TRANSPORTER 5-RELATED"/>
    <property type="match status" value="1"/>
</dbReference>
<evidence type="ECO:0000256" key="2">
    <source>
        <dbReference type="ARBA" id="ARBA00008066"/>
    </source>
</evidence>
<feature type="non-terminal residue" evidence="11">
    <location>
        <position position="361"/>
    </location>
</feature>
<evidence type="ECO:0000256" key="4">
    <source>
        <dbReference type="ARBA" id="ARBA00022554"/>
    </source>
</evidence>
<evidence type="ECO:0000256" key="9">
    <source>
        <dbReference type="SAM" id="Phobius"/>
    </source>
</evidence>
<dbReference type="PANTHER" id="PTHR22950">
    <property type="entry name" value="AMINO ACID TRANSPORTER"/>
    <property type="match status" value="1"/>
</dbReference>
<feature type="transmembrane region" description="Helical" evidence="9">
    <location>
        <begin position="243"/>
        <end position="261"/>
    </location>
</feature>
<evidence type="ECO:0000313" key="12">
    <source>
        <dbReference type="Proteomes" id="UP000010422"/>
    </source>
</evidence>
<keyword evidence="6" id="KW-0029">Amino-acid transport</keyword>
<feature type="transmembrane region" description="Helical" evidence="9">
    <location>
        <begin position="268"/>
        <end position="288"/>
    </location>
</feature>
<organism evidence="12">
    <name type="scientific">Pneumocystis jirovecii</name>
    <name type="common">Human pneumocystis pneumonia agent</name>
    <dbReference type="NCBI Taxonomy" id="42068"/>
    <lineage>
        <taxon>Eukaryota</taxon>
        <taxon>Fungi</taxon>
        <taxon>Dikarya</taxon>
        <taxon>Ascomycota</taxon>
        <taxon>Taphrinomycotina</taxon>
        <taxon>Pneumocystomycetes</taxon>
        <taxon>Pneumocystaceae</taxon>
        <taxon>Pneumocystis</taxon>
    </lineage>
</organism>
<dbReference type="VEuPathDB" id="FungiDB:PNEJI1_000551"/>
<feature type="transmembrane region" description="Helical" evidence="9">
    <location>
        <begin position="122"/>
        <end position="145"/>
    </location>
</feature>